<dbReference type="PANTHER" id="PTHR43476:SF3">
    <property type="entry name" value="FAD-BINDING MONOOXYGENASE"/>
    <property type="match status" value="1"/>
</dbReference>
<dbReference type="EMBL" id="JAVIZA010000001">
    <property type="protein sequence ID" value="MDR6168341.1"/>
    <property type="molecule type" value="Genomic_DNA"/>
</dbReference>
<accession>A0ABU1I380</accession>
<gene>
    <name evidence="3" type="ORF">QE367_002545</name>
</gene>
<dbReference type="InterPro" id="IPR050631">
    <property type="entry name" value="PheA/TfdB_FAD_monoxygenase"/>
</dbReference>
<evidence type="ECO:0000259" key="2">
    <source>
        <dbReference type="Pfam" id="PF01494"/>
    </source>
</evidence>
<name>A0ABU1I380_9MICO</name>
<dbReference type="PANTHER" id="PTHR43476">
    <property type="entry name" value="3-(3-HYDROXY-PHENYL)PROPIONATE/3-HYDROXYCINNAMIC ACID HYDROXYLASE"/>
    <property type="match status" value="1"/>
</dbReference>
<reference evidence="3 4" key="1">
    <citation type="submission" date="2023-08" db="EMBL/GenBank/DDBJ databases">
        <title>Functional and genomic diversity of the sorghum phyllosphere microbiome.</title>
        <authorList>
            <person name="Shade A."/>
        </authorList>
    </citation>
    <scope>NUCLEOTIDE SEQUENCE [LARGE SCALE GENOMIC DNA]</scope>
    <source>
        <strain evidence="3 4">SORGH_AS_0919</strain>
    </source>
</reference>
<dbReference type="PRINTS" id="PR00420">
    <property type="entry name" value="RNGMNOXGNASE"/>
</dbReference>
<sequence length="385" mass="40255">MPDVVVVGAGPVGMLLAAELTRRGVDVTVLERRDRTGDGSRAIGLHAPVLAALEEGGATDRILADAVRVSRGEARSDGALLGVVRFDRLSVRHPYVATLPQALTERALAFGAPSAVRGVTVTRVAPGPADVRLETSGAHGGGELSAPLVVVAGGVGARDLVFRPSAVRRTSYPDRYLMSDAHVPGRPDADVAVVHLAASGVLESFPLPGARRRFVAWDAPPGRDDTAFDEPEARLQRLRAAMRDRGESDAADALTGATGFRVRRVLASALRRGRVTVIGDTAHEISPIGGQGMNLGLLDAATLAPLLADWIRTGTEPVAALAAWERDRLRSARTAGRLAAVNMRLGRPVSAATHAVRTRMLGHALTATGSLVPNAYAMGLDAAAR</sequence>
<keyword evidence="1" id="KW-0560">Oxidoreductase</keyword>
<dbReference type="Gene3D" id="3.30.70.2450">
    <property type="match status" value="1"/>
</dbReference>
<evidence type="ECO:0000313" key="3">
    <source>
        <dbReference type="EMBL" id="MDR6168341.1"/>
    </source>
</evidence>
<proteinExistence type="predicted"/>
<dbReference type="SUPFAM" id="SSF51905">
    <property type="entry name" value="FAD/NAD(P)-binding domain"/>
    <property type="match status" value="1"/>
</dbReference>
<dbReference type="InterPro" id="IPR002938">
    <property type="entry name" value="FAD-bd"/>
</dbReference>
<feature type="domain" description="FAD-binding" evidence="2">
    <location>
        <begin position="3"/>
        <end position="334"/>
    </location>
</feature>
<evidence type="ECO:0000313" key="4">
    <source>
        <dbReference type="Proteomes" id="UP001260188"/>
    </source>
</evidence>
<comment type="caution">
    <text evidence="3">The sequence shown here is derived from an EMBL/GenBank/DDBJ whole genome shotgun (WGS) entry which is preliminary data.</text>
</comment>
<organism evidence="3 4">
    <name type="scientific">Microbacterium paludicola</name>
    <dbReference type="NCBI Taxonomy" id="300019"/>
    <lineage>
        <taxon>Bacteria</taxon>
        <taxon>Bacillati</taxon>
        <taxon>Actinomycetota</taxon>
        <taxon>Actinomycetes</taxon>
        <taxon>Micrococcales</taxon>
        <taxon>Microbacteriaceae</taxon>
        <taxon>Microbacterium</taxon>
    </lineage>
</organism>
<protein>
    <submittedName>
        <fullName evidence="3">2-polyprenyl-6-methoxyphenol hydroxylase-like FAD-dependent oxidoreductase</fullName>
    </submittedName>
</protein>
<dbReference type="RefSeq" id="WP_309667221.1">
    <property type="nucleotide sequence ID" value="NZ_JAVIZA010000001.1"/>
</dbReference>
<dbReference type="InterPro" id="IPR036188">
    <property type="entry name" value="FAD/NAD-bd_sf"/>
</dbReference>
<evidence type="ECO:0000256" key="1">
    <source>
        <dbReference type="ARBA" id="ARBA00023002"/>
    </source>
</evidence>
<keyword evidence="4" id="KW-1185">Reference proteome</keyword>
<dbReference type="Pfam" id="PF01494">
    <property type="entry name" value="FAD_binding_3"/>
    <property type="match status" value="1"/>
</dbReference>
<dbReference type="Gene3D" id="3.50.50.60">
    <property type="entry name" value="FAD/NAD(P)-binding domain"/>
    <property type="match status" value="1"/>
</dbReference>
<dbReference type="Proteomes" id="UP001260188">
    <property type="component" value="Unassembled WGS sequence"/>
</dbReference>